<sequence length="111" mass="11647">SHSSISRRPNHLSWVSFFACFVSTFAAPPLLPIIRDNLNLTATEIGIAGIASVTGAVVARIVMGTACDMVGPRLASASLVLITVPAVFFTPMVSSTVSFILVRFFTGFSAG</sequence>
<dbReference type="InterPro" id="IPR036259">
    <property type="entry name" value="MFS_trans_sf"/>
</dbReference>
<gene>
    <name evidence="9" type="ORF">LITE_LOCUS22120</name>
</gene>
<dbReference type="PANTHER" id="PTHR23515">
    <property type="entry name" value="HIGH-AFFINITY NITRATE TRANSPORTER 2.3"/>
    <property type="match status" value="1"/>
</dbReference>
<keyword evidence="4 7" id="KW-1133">Transmembrane helix</keyword>
<comment type="caution">
    <text evidence="9">The sequence shown here is derived from an EMBL/GenBank/DDBJ whole genome shotgun (WGS) entry which is preliminary data.</text>
</comment>
<dbReference type="GO" id="GO:0016020">
    <property type="term" value="C:membrane"/>
    <property type="evidence" value="ECO:0007669"/>
    <property type="project" value="UniProtKB-SubCell"/>
</dbReference>
<keyword evidence="10" id="KW-1185">Reference proteome</keyword>
<evidence type="ECO:0000256" key="6">
    <source>
        <dbReference type="ARBA" id="ARBA00023136"/>
    </source>
</evidence>
<evidence type="ECO:0000256" key="3">
    <source>
        <dbReference type="ARBA" id="ARBA00022692"/>
    </source>
</evidence>
<keyword evidence="6 7" id="KW-0472">Membrane</keyword>
<feature type="transmembrane region" description="Helical" evidence="7">
    <location>
        <begin position="12"/>
        <end position="34"/>
    </location>
</feature>
<evidence type="ECO:0000256" key="4">
    <source>
        <dbReference type="ARBA" id="ARBA00022989"/>
    </source>
</evidence>
<name>A0AAV0L7W2_9ROSI</name>
<comment type="subcellular location">
    <subcellularLocation>
        <location evidence="1">Membrane</location>
        <topology evidence="1">Multi-pass membrane protein</topology>
    </subcellularLocation>
</comment>
<evidence type="ECO:0000256" key="5">
    <source>
        <dbReference type="ARBA" id="ARBA00023063"/>
    </source>
</evidence>
<dbReference type="InterPro" id="IPR044772">
    <property type="entry name" value="NO3_transporter"/>
</dbReference>
<dbReference type="InterPro" id="IPR020846">
    <property type="entry name" value="MFS_dom"/>
</dbReference>
<evidence type="ECO:0000313" key="9">
    <source>
        <dbReference type="EMBL" id="CAI0429419.1"/>
    </source>
</evidence>
<evidence type="ECO:0000313" key="10">
    <source>
        <dbReference type="Proteomes" id="UP001154282"/>
    </source>
</evidence>
<dbReference type="GO" id="GO:0015112">
    <property type="term" value="F:nitrate transmembrane transporter activity"/>
    <property type="evidence" value="ECO:0007669"/>
    <property type="project" value="InterPro"/>
</dbReference>
<keyword evidence="3 7" id="KW-0812">Transmembrane</keyword>
<reference evidence="9" key="1">
    <citation type="submission" date="2022-08" db="EMBL/GenBank/DDBJ databases">
        <authorList>
            <person name="Gutierrez-Valencia J."/>
        </authorList>
    </citation>
    <scope>NUCLEOTIDE SEQUENCE</scope>
</reference>
<dbReference type="AlphaFoldDB" id="A0AAV0L7W2"/>
<feature type="domain" description="Major facilitator superfamily (MFS) profile" evidence="8">
    <location>
        <begin position="1"/>
        <end position="111"/>
    </location>
</feature>
<dbReference type="InterPro" id="IPR011701">
    <property type="entry name" value="MFS"/>
</dbReference>
<feature type="transmembrane region" description="Helical" evidence="7">
    <location>
        <begin position="79"/>
        <end position="105"/>
    </location>
</feature>
<evidence type="ECO:0000256" key="1">
    <source>
        <dbReference type="ARBA" id="ARBA00004141"/>
    </source>
</evidence>
<dbReference type="PROSITE" id="PS50850">
    <property type="entry name" value="MFS"/>
    <property type="match status" value="1"/>
</dbReference>
<dbReference type="GO" id="GO:0042128">
    <property type="term" value="P:nitrate assimilation"/>
    <property type="evidence" value="ECO:0007669"/>
    <property type="project" value="UniProtKB-KW"/>
</dbReference>
<accession>A0AAV0L7W2</accession>
<comment type="similarity">
    <text evidence="2">Belongs to the major facilitator superfamily. Nitrate/nitrite porter (TC 2.A.1.8) family.</text>
</comment>
<evidence type="ECO:0000256" key="7">
    <source>
        <dbReference type="SAM" id="Phobius"/>
    </source>
</evidence>
<feature type="transmembrane region" description="Helical" evidence="7">
    <location>
        <begin position="46"/>
        <end position="67"/>
    </location>
</feature>
<evidence type="ECO:0000256" key="2">
    <source>
        <dbReference type="ARBA" id="ARBA00008432"/>
    </source>
</evidence>
<dbReference type="Proteomes" id="UP001154282">
    <property type="component" value="Unassembled WGS sequence"/>
</dbReference>
<dbReference type="EMBL" id="CAMGYJ010000006">
    <property type="protein sequence ID" value="CAI0429419.1"/>
    <property type="molecule type" value="Genomic_DNA"/>
</dbReference>
<dbReference type="Pfam" id="PF07690">
    <property type="entry name" value="MFS_1"/>
    <property type="match status" value="1"/>
</dbReference>
<dbReference type="Gene3D" id="1.20.1250.20">
    <property type="entry name" value="MFS general substrate transporter like domains"/>
    <property type="match status" value="1"/>
</dbReference>
<feature type="non-terminal residue" evidence="9">
    <location>
        <position position="1"/>
    </location>
</feature>
<protein>
    <recommendedName>
        <fullName evidence="8">Major facilitator superfamily (MFS) profile domain-containing protein</fullName>
    </recommendedName>
</protein>
<proteinExistence type="inferred from homology"/>
<keyword evidence="5" id="KW-0534">Nitrate assimilation</keyword>
<organism evidence="9 10">
    <name type="scientific">Linum tenue</name>
    <dbReference type="NCBI Taxonomy" id="586396"/>
    <lineage>
        <taxon>Eukaryota</taxon>
        <taxon>Viridiplantae</taxon>
        <taxon>Streptophyta</taxon>
        <taxon>Embryophyta</taxon>
        <taxon>Tracheophyta</taxon>
        <taxon>Spermatophyta</taxon>
        <taxon>Magnoliopsida</taxon>
        <taxon>eudicotyledons</taxon>
        <taxon>Gunneridae</taxon>
        <taxon>Pentapetalae</taxon>
        <taxon>rosids</taxon>
        <taxon>fabids</taxon>
        <taxon>Malpighiales</taxon>
        <taxon>Linaceae</taxon>
        <taxon>Linum</taxon>
    </lineage>
</organism>
<evidence type="ECO:0000259" key="8">
    <source>
        <dbReference type="PROSITE" id="PS50850"/>
    </source>
</evidence>
<dbReference type="SUPFAM" id="SSF103473">
    <property type="entry name" value="MFS general substrate transporter"/>
    <property type="match status" value="1"/>
</dbReference>